<dbReference type="AlphaFoldDB" id="A0A2H9ZU00"/>
<gene>
    <name evidence="5" type="primary">UGT73C3</name>
    <name evidence="5" type="ORF">AXF42_Ash015673</name>
</gene>
<evidence type="ECO:0000256" key="3">
    <source>
        <dbReference type="RuleBase" id="RU003718"/>
    </source>
</evidence>
<dbReference type="Proteomes" id="UP000236161">
    <property type="component" value="Unassembled WGS sequence"/>
</dbReference>
<dbReference type="PANTHER" id="PTHR48047">
    <property type="entry name" value="GLYCOSYLTRANSFERASE"/>
    <property type="match status" value="1"/>
</dbReference>
<evidence type="ECO:0000313" key="6">
    <source>
        <dbReference type="Proteomes" id="UP000236161"/>
    </source>
</evidence>
<dbReference type="GO" id="GO:0035251">
    <property type="term" value="F:UDP-glucosyltransferase activity"/>
    <property type="evidence" value="ECO:0007669"/>
    <property type="project" value="TreeGrafter"/>
</dbReference>
<evidence type="ECO:0000313" key="5">
    <source>
        <dbReference type="EMBL" id="PKA46779.1"/>
    </source>
</evidence>
<dbReference type="Pfam" id="PF00201">
    <property type="entry name" value="UDPGT"/>
    <property type="match status" value="1"/>
</dbReference>
<keyword evidence="6" id="KW-1185">Reference proteome</keyword>
<evidence type="ECO:0000256" key="1">
    <source>
        <dbReference type="ARBA" id="ARBA00009995"/>
    </source>
</evidence>
<dbReference type="PANTHER" id="PTHR48047:SF182">
    <property type="entry name" value="GLYCOSYLTRANSFERASE"/>
    <property type="match status" value="1"/>
</dbReference>
<organism evidence="5 6">
    <name type="scientific">Apostasia shenzhenica</name>
    <dbReference type="NCBI Taxonomy" id="1088818"/>
    <lineage>
        <taxon>Eukaryota</taxon>
        <taxon>Viridiplantae</taxon>
        <taxon>Streptophyta</taxon>
        <taxon>Embryophyta</taxon>
        <taxon>Tracheophyta</taxon>
        <taxon>Spermatophyta</taxon>
        <taxon>Magnoliopsida</taxon>
        <taxon>Liliopsida</taxon>
        <taxon>Asparagales</taxon>
        <taxon>Orchidaceae</taxon>
        <taxon>Apostasioideae</taxon>
        <taxon>Apostasia</taxon>
    </lineage>
</organism>
<keyword evidence="3 5" id="KW-0328">Glycosyltransferase</keyword>
<dbReference type="STRING" id="1088818.A0A2H9ZU00"/>
<dbReference type="EMBL" id="KZ453894">
    <property type="protein sequence ID" value="PKA46779.1"/>
    <property type="molecule type" value="Genomic_DNA"/>
</dbReference>
<sequence>MEGESHGEVEAAAKPHFVVIPFMEQGHMIPMVDMARLLAQRGALVSFITTPVNAARIRPIIDHSLKSGSTIRFVELRFPAAEAGLPEGCENFDLIKSDELIKPFIESASLMADQIELHLRQRTPAPDCMISDSLQYWTAELSQRLGIPRVIFHGPSCFYLFCALKIKREKIFDGIAVDDSKRFPIPDLPQTIEIMKGHVRRMADSPGWEKLRDQVNLAEETAAGVVLNTYEELEPWYIEAYRKAIGKDVWPIGPLSLYKEADVGSRAARGRASSIDTEILLRWLATKKQSSVIYVSFGSICRNSRRHLIEIGRGLKASNVAFIWVVKEVEVLEEWLKGFEQRSTEEKGLVIRGWAPQTVILSHPAVGGFVTHCGWNSVLEAISVGVPMVTWPRFGDQFLNERLVVDVLRIGVSVGATKVQKFVPLEKREEEEEEEDEAAVKRDDVARAVVSLMEGGEEGEERRVRARDLREKAVRAMAEGGSSSENLKNFVIKYASHLRVIDPYV</sequence>
<evidence type="ECO:0000256" key="4">
    <source>
        <dbReference type="RuleBase" id="RU362057"/>
    </source>
</evidence>
<dbReference type="EC" id="2.4.1.-" evidence="4"/>
<evidence type="ECO:0000256" key="2">
    <source>
        <dbReference type="ARBA" id="ARBA00022679"/>
    </source>
</evidence>
<proteinExistence type="inferred from homology"/>
<accession>A0A2H9ZU00</accession>
<reference evidence="5 6" key="1">
    <citation type="journal article" date="2017" name="Nature">
        <title>The Apostasia genome and the evolution of orchids.</title>
        <authorList>
            <person name="Zhang G.Q."/>
            <person name="Liu K.W."/>
            <person name="Li Z."/>
            <person name="Lohaus R."/>
            <person name="Hsiao Y.Y."/>
            <person name="Niu S.C."/>
            <person name="Wang J.Y."/>
            <person name="Lin Y.C."/>
            <person name="Xu Q."/>
            <person name="Chen L.J."/>
            <person name="Yoshida K."/>
            <person name="Fujiwara S."/>
            <person name="Wang Z.W."/>
            <person name="Zhang Y.Q."/>
            <person name="Mitsuda N."/>
            <person name="Wang M."/>
            <person name="Liu G.H."/>
            <person name="Pecoraro L."/>
            <person name="Huang H.X."/>
            <person name="Xiao X.J."/>
            <person name="Lin M."/>
            <person name="Wu X.Y."/>
            <person name="Wu W.L."/>
            <person name="Chen Y.Y."/>
            <person name="Chang S.B."/>
            <person name="Sakamoto S."/>
            <person name="Ohme-Takagi M."/>
            <person name="Yagi M."/>
            <person name="Zeng S.J."/>
            <person name="Shen C.Y."/>
            <person name="Yeh C.M."/>
            <person name="Luo Y.B."/>
            <person name="Tsai W.C."/>
            <person name="Van de Peer Y."/>
            <person name="Liu Z.J."/>
        </authorList>
    </citation>
    <scope>NUCLEOTIDE SEQUENCE [LARGE SCALE GENOMIC DNA]</scope>
    <source>
        <strain evidence="6">cv. Shenzhen</strain>
        <tissue evidence="5">Stem</tissue>
    </source>
</reference>
<name>A0A2H9ZU00_9ASPA</name>
<comment type="similarity">
    <text evidence="1 3">Belongs to the UDP-glycosyltransferase family.</text>
</comment>
<dbReference type="SUPFAM" id="SSF53756">
    <property type="entry name" value="UDP-Glycosyltransferase/glycogen phosphorylase"/>
    <property type="match status" value="1"/>
</dbReference>
<dbReference type="Gene3D" id="3.40.50.2000">
    <property type="entry name" value="Glycogen Phosphorylase B"/>
    <property type="match status" value="2"/>
</dbReference>
<dbReference type="FunFam" id="3.40.50.2000:FF:000063">
    <property type="entry name" value="Glycosyltransferase"/>
    <property type="match status" value="1"/>
</dbReference>
<dbReference type="PROSITE" id="PS00375">
    <property type="entry name" value="UDPGT"/>
    <property type="match status" value="1"/>
</dbReference>
<dbReference type="InterPro" id="IPR002213">
    <property type="entry name" value="UDP_glucos_trans"/>
</dbReference>
<dbReference type="CDD" id="cd03784">
    <property type="entry name" value="GT1_Gtf-like"/>
    <property type="match status" value="1"/>
</dbReference>
<dbReference type="OrthoDB" id="5835829at2759"/>
<dbReference type="InterPro" id="IPR035595">
    <property type="entry name" value="UDP_glycos_trans_CS"/>
</dbReference>
<protein>
    <recommendedName>
        <fullName evidence="4">Glycosyltransferase</fullName>
        <ecNumber evidence="4">2.4.1.-</ecNumber>
    </recommendedName>
</protein>
<keyword evidence="2 3" id="KW-0808">Transferase</keyword>